<sequence>MVRESGSFISFRTVLSYMRGISCNVHKSYKITGYTRAIKVVVGRIVEQDCTETRSGYSRRRCSAVVVEAEER</sequence>
<keyword evidence="2" id="KW-1185">Reference proteome</keyword>
<dbReference type="EMBL" id="KN818239">
    <property type="protein sequence ID" value="KIL65858.1"/>
    <property type="molecule type" value="Genomic_DNA"/>
</dbReference>
<gene>
    <name evidence="1" type="ORF">M378DRAFT_440431</name>
</gene>
<dbReference type="HOGENOM" id="CLU_2721684_0_0_1"/>
<evidence type="ECO:0000313" key="2">
    <source>
        <dbReference type="Proteomes" id="UP000054549"/>
    </source>
</evidence>
<organism evidence="1 2">
    <name type="scientific">Amanita muscaria (strain Koide BX008)</name>
    <dbReference type="NCBI Taxonomy" id="946122"/>
    <lineage>
        <taxon>Eukaryota</taxon>
        <taxon>Fungi</taxon>
        <taxon>Dikarya</taxon>
        <taxon>Basidiomycota</taxon>
        <taxon>Agaricomycotina</taxon>
        <taxon>Agaricomycetes</taxon>
        <taxon>Agaricomycetidae</taxon>
        <taxon>Agaricales</taxon>
        <taxon>Pluteineae</taxon>
        <taxon>Amanitaceae</taxon>
        <taxon>Amanita</taxon>
    </lineage>
</organism>
<dbReference type="Proteomes" id="UP000054549">
    <property type="component" value="Unassembled WGS sequence"/>
</dbReference>
<reference evidence="1 2" key="1">
    <citation type="submission" date="2014-04" db="EMBL/GenBank/DDBJ databases">
        <title>Evolutionary Origins and Diversification of the Mycorrhizal Mutualists.</title>
        <authorList>
            <consortium name="DOE Joint Genome Institute"/>
            <consortium name="Mycorrhizal Genomics Consortium"/>
            <person name="Kohler A."/>
            <person name="Kuo A."/>
            <person name="Nagy L.G."/>
            <person name="Floudas D."/>
            <person name="Copeland A."/>
            <person name="Barry K.W."/>
            <person name="Cichocki N."/>
            <person name="Veneault-Fourrey C."/>
            <person name="LaButti K."/>
            <person name="Lindquist E.A."/>
            <person name="Lipzen A."/>
            <person name="Lundell T."/>
            <person name="Morin E."/>
            <person name="Murat C."/>
            <person name="Riley R."/>
            <person name="Ohm R."/>
            <person name="Sun H."/>
            <person name="Tunlid A."/>
            <person name="Henrissat B."/>
            <person name="Grigoriev I.V."/>
            <person name="Hibbett D.S."/>
            <person name="Martin F."/>
        </authorList>
    </citation>
    <scope>NUCLEOTIDE SEQUENCE [LARGE SCALE GENOMIC DNA]</scope>
    <source>
        <strain evidence="1 2">Koide BX008</strain>
    </source>
</reference>
<evidence type="ECO:0000313" key="1">
    <source>
        <dbReference type="EMBL" id="KIL65858.1"/>
    </source>
</evidence>
<dbReference type="InParanoid" id="A0A0C2XAJ8"/>
<dbReference type="AlphaFoldDB" id="A0A0C2XAJ8"/>
<accession>A0A0C2XAJ8</accession>
<name>A0A0C2XAJ8_AMAMK</name>
<protein>
    <submittedName>
        <fullName evidence="1">Uncharacterized protein</fullName>
    </submittedName>
</protein>
<proteinExistence type="predicted"/>